<keyword evidence="1" id="KW-0371">Homeobox</keyword>
<evidence type="ECO:0000313" key="2">
    <source>
        <dbReference type="Proteomes" id="UP000265520"/>
    </source>
</evidence>
<protein>
    <submittedName>
        <fullName evidence="1">Homeobox-leucine zipper protein PROTODERMAL FACTOR</fullName>
    </submittedName>
</protein>
<dbReference type="AlphaFoldDB" id="A0A392MX56"/>
<keyword evidence="1" id="KW-0238">DNA-binding</keyword>
<sequence length="79" mass="8962">MASLNMQRASDLLLGVSIFGEPIKTKIIDRAHSAMEELCRLGVAAGEPIWHKHKEDRYEILDDTEYLKAFGRVDSTLME</sequence>
<proteinExistence type="predicted"/>
<organism evidence="1 2">
    <name type="scientific">Trifolium medium</name>
    <dbReference type="NCBI Taxonomy" id="97028"/>
    <lineage>
        <taxon>Eukaryota</taxon>
        <taxon>Viridiplantae</taxon>
        <taxon>Streptophyta</taxon>
        <taxon>Embryophyta</taxon>
        <taxon>Tracheophyta</taxon>
        <taxon>Spermatophyta</taxon>
        <taxon>Magnoliopsida</taxon>
        <taxon>eudicotyledons</taxon>
        <taxon>Gunneridae</taxon>
        <taxon>Pentapetalae</taxon>
        <taxon>rosids</taxon>
        <taxon>fabids</taxon>
        <taxon>Fabales</taxon>
        <taxon>Fabaceae</taxon>
        <taxon>Papilionoideae</taxon>
        <taxon>50 kb inversion clade</taxon>
        <taxon>NPAAA clade</taxon>
        <taxon>Hologalegina</taxon>
        <taxon>IRL clade</taxon>
        <taxon>Trifolieae</taxon>
        <taxon>Trifolium</taxon>
    </lineage>
</organism>
<accession>A0A392MX56</accession>
<evidence type="ECO:0000313" key="1">
    <source>
        <dbReference type="EMBL" id="MCH91893.1"/>
    </source>
</evidence>
<dbReference type="GO" id="GO:0003677">
    <property type="term" value="F:DNA binding"/>
    <property type="evidence" value="ECO:0007669"/>
    <property type="project" value="UniProtKB-KW"/>
</dbReference>
<dbReference type="EMBL" id="LXQA010021389">
    <property type="protein sequence ID" value="MCH91893.1"/>
    <property type="molecule type" value="Genomic_DNA"/>
</dbReference>
<reference evidence="1 2" key="1">
    <citation type="journal article" date="2018" name="Front. Plant Sci.">
        <title>Red Clover (Trifolium pratense) and Zigzag Clover (T. medium) - A Picture of Genomic Similarities and Differences.</title>
        <authorList>
            <person name="Dluhosova J."/>
            <person name="Istvanek J."/>
            <person name="Nedelnik J."/>
            <person name="Repkova J."/>
        </authorList>
    </citation>
    <scope>NUCLEOTIDE SEQUENCE [LARGE SCALE GENOMIC DNA]</scope>
    <source>
        <strain evidence="2">cv. 10/8</strain>
        <tissue evidence="1">Leaf</tissue>
    </source>
</reference>
<comment type="caution">
    <text evidence="1">The sequence shown here is derived from an EMBL/GenBank/DDBJ whole genome shotgun (WGS) entry which is preliminary data.</text>
</comment>
<keyword evidence="2" id="KW-1185">Reference proteome</keyword>
<dbReference type="Proteomes" id="UP000265520">
    <property type="component" value="Unassembled WGS sequence"/>
</dbReference>
<name>A0A392MX56_9FABA</name>
<feature type="non-terminal residue" evidence="1">
    <location>
        <position position="79"/>
    </location>
</feature>